<keyword evidence="4" id="KW-1185">Reference proteome</keyword>
<feature type="signal peptide" evidence="1">
    <location>
        <begin position="1"/>
        <end position="19"/>
    </location>
</feature>
<dbReference type="SUPFAM" id="SSF101874">
    <property type="entry name" value="YceI-like"/>
    <property type="match status" value="1"/>
</dbReference>
<feature type="domain" description="Lipid/polyisoprenoid-binding YceI-like" evidence="2">
    <location>
        <begin position="23"/>
        <end position="186"/>
    </location>
</feature>
<dbReference type="SMART" id="SM00867">
    <property type="entry name" value="YceI"/>
    <property type="match status" value="1"/>
</dbReference>
<proteinExistence type="predicted"/>
<protein>
    <submittedName>
        <fullName evidence="3">Polyisoprenoid-binding protein</fullName>
    </submittedName>
</protein>
<dbReference type="RefSeq" id="WP_107888713.1">
    <property type="nucleotide sequence ID" value="NZ_CP028519.1"/>
</dbReference>
<dbReference type="EMBL" id="CP028519">
    <property type="protein sequence ID" value="AVY93147.1"/>
    <property type="molecule type" value="Genomic_DNA"/>
</dbReference>
<accession>A0A2S0P782</accession>
<dbReference type="InterPro" id="IPR036761">
    <property type="entry name" value="TTHA0802/YceI-like_sf"/>
</dbReference>
<evidence type="ECO:0000259" key="2">
    <source>
        <dbReference type="SMART" id="SM00867"/>
    </source>
</evidence>
<feature type="chain" id="PRO_5015739627" evidence="1">
    <location>
        <begin position="20"/>
        <end position="189"/>
    </location>
</feature>
<keyword evidence="1" id="KW-0732">Signal</keyword>
<dbReference type="AlphaFoldDB" id="A0A2S0P782"/>
<evidence type="ECO:0000313" key="3">
    <source>
        <dbReference type="EMBL" id="AVY93147.1"/>
    </source>
</evidence>
<name>A0A2S0P782_9NEIS</name>
<dbReference type="PANTHER" id="PTHR34406">
    <property type="entry name" value="PROTEIN YCEI"/>
    <property type="match status" value="1"/>
</dbReference>
<dbReference type="STRING" id="1122240.GCA_000620105_00374"/>
<dbReference type="Proteomes" id="UP000244173">
    <property type="component" value="Chromosome"/>
</dbReference>
<gene>
    <name evidence="3" type="ORF">DAI18_03175</name>
</gene>
<evidence type="ECO:0000256" key="1">
    <source>
        <dbReference type="SAM" id="SignalP"/>
    </source>
</evidence>
<dbReference type="KEGG" id="maer:DAI18_03175"/>
<dbReference type="Pfam" id="PF04264">
    <property type="entry name" value="YceI"/>
    <property type="match status" value="1"/>
</dbReference>
<dbReference type="Gene3D" id="2.40.128.110">
    <property type="entry name" value="Lipid/polyisoprenoid-binding, YceI-like"/>
    <property type="match status" value="1"/>
</dbReference>
<sequence>MKKLLIASALSALAASAFAAPVTYAIDPTHTYATYEVSHMGFSTQRGTFAKTDGKVVLDAKTRKGEVDITIDSSSLQTLNAKRDEHLKGPDFFNAEKFPSITFKSTSLQFSGDKLTAVKGNLTLLGVTRPVTLKVTRFHHGKHPMIGKDTYGADAETVIKRSEFGMKTYVPAISDDVKLVVSIEAIDAQ</sequence>
<reference evidence="3 4" key="1">
    <citation type="submission" date="2018-04" db="EMBL/GenBank/DDBJ databases">
        <title>Denitrifier Microvirgula.</title>
        <authorList>
            <person name="Anderson E."/>
            <person name="Jang J."/>
            <person name="Ishii S."/>
        </authorList>
    </citation>
    <scope>NUCLEOTIDE SEQUENCE [LARGE SCALE GENOMIC DNA]</scope>
    <source>
        <strain evidence="3 4">BE2.4</strain>
    </source>
</reference>
<dbReference type="OrthoDB" id="9811006at2"/>
<organism evidence="3 4">
    <name type="scientific">Microvirgula aerodenitrificans</name>
    <dbReference type="NCBI Taxonomy" id="57480"/>
    <lineage>
        <taxon>Bacteria</taxon>
        <taxon>Pseudomonadati</taxon>
        <taxon>Pseudomonadota</taxon>
        <taxon>Betaproteobacteria</taxon>
        <taxon>Neisseriales</taxon>
        <taxon>Aquaspirillaceae</taxon>
        <taxon>Microvirgula</taxon>
    </lineage>
</organism>
<dbReference type="PANTHER" id="PTHR34406:SF1">
    <property type="entry name" value="PROTEIN YCEI"/>
    <property type="match status" value="1"/>
</dbReference>
<dbReference type="InterPro" id="IPR007372">
    <property type="entry name" value="Lipid/polyisoprenoid-bd_YceI"/>
</dbReference>
<evidence type="ECO:0000313" key="4">
    <source>
        <dbReference type="Proteomes" id="UP000244173"/>
    </source>
</evidence>